<dbReference type="Pfam" id="PF00963">
    <property type="entry name" value="Cohesin"/>
    <property type="match status" value="1"/>
</dbReference>
<name>A0A6I3QP51_9FIRM</name>
<dbReference type="GO" id="GO:0000272">
    <property type="term" value="P:polysaccharide catabolic process"/>
    <property type="evidence" value="ECO:0007669"/>
    <property type="project" value="InterPro"/>
</dbReference>
<dbReference type="AlphaFoldDB" id="A0A6I3QP51"/>
<comment type="caution">
    <text evidence="5">The sequence shown here is derived from an EMBL/GenBank/DDBJ whole genome shotgun (WGS) entry which is preliminary data.</text>
</comment>
<dbReference type="GO" id="GO:0005576">
    <property type="term" value="C:extracellular region"/>
    <property type="evidence" value="ECO:0007669"/>
    <property type="project" value="UniProtKB-SubCell"/>
</dbReference>
<keyword evidence="3" id="KW-0677">Repeat</keyword>
<sequence>MRNVWRNHRTGFIIVCVLVVLMLIAGVCFLLRQKGAFPGQVVLTVETPDKQVADSLETFTVDVTLSTMKDGIYPAASASIIFDPSHLEFLGIEDGDIMVSGETRADGGVGALPEWQVNTARSNETGRINVLYLDTTGGKYAFSKEYMQDDSHVLFRLAFRLRATAKPGDVYELSVEDAVLAAIEEDESLALTSGTLKTRNGRILIQR</sequence>
<dbReference type="Proteomes" id="UP000449193">
    <property type="component" value="Unassembled WGS sequence"/>
</dbReference>
<reference evidence="5 6" key="1">
    <citation type="journal article" date="2019" name="Nat. Med.">
        <title>A library of human gut bacterial isolates paired with longitudinal multiomics data enables mechanistic microbiome research.</title>
        <authorList>
            <person name="Poyet M."/>
            <person name="Groussin M."/>
            <person name="Gibbons S.M."/>
            <person name="Avila-Pacheco J."/>
            <person name="Jiang X."/>
            <person name="Kearney S.M."/>
            <person name="Perrotta A.R."/>
            <person name="Berdy B."/>
            <person name="Zhao S."/>
            <person name="Lieberman T.D."/>
            <person name="Swanson P.K."/>
            <person name="Smith M."/>
            <person name="Roesemann S."/>
            <person name="Alexander J.E."/>
            <person name="Rich S.A."/>
            <person name="Livny J."/>
            <person name="Vlamakis H."/>
            <person name="Clish C."/>
            <person name="Bullock K."/>
            <person name="Deik A."/>
            <person name="Scott J."/>
            <person name="Pierce K.A."/>
            <person name="Xavier R.J."/>
            <person name="Alm E.J."/>
        </authorList>
    </citation>
    <scope>NUCLEOTIDE SEQUENCE [LARGE SCALE GENOMIC DNA]</scope>
    <source>
        <strain evidence="5 6">BIOML-A7</strain>
    </source>
</reference>
<dbReference type="Gene3D" id="2.60.40.680">
    <property type="match status" value="1"/>
</dbReference>
<dbReference type="RefSeq" id="WP_155201185.1">
    <property type="nucleotide sequence ID" value="NZ_WMZL01000006.1"/>
</dbReference>
<feature type="domain" description="Cohesin" evidence="4">
    <location>
        <begin position="57"/>
        <end position="188"/>
    </location>
</feature>
<dbReference type="GO" id="GO:0030246">
    <property type="term" value="F:carbohydrate binding"/>
    <property type="evidence" value="ECO:0007669"/>
    <property type="project" value="InterPro"/>
</dbReference>
<protein>
    <recommendedName>
        <fullName evidence="4">Cohesin domain-containing protein</fullName>
    </recommendedName>
</protein>
<dbReference type="InterPro" id="IPR002102">
    <property type="entry name" value="Cohesin_dom"/>
</dbReference>
<evidence type="ECO:0000313" key="5">
    <source>
        <dbReference type="EMBL" id="MTS50883.1"/>
    </source>
</evidence>
<organism evidence="5 6">
    <name type="scientific">Ruthenibacterium lactatiformans</name>
    <dbReference type="NCBI Taxonomy" id="1550024"/>
    <lineage>
        <taxon>Bacteria</taxon>
        <taxon>Bacillati</taxon>
        <taxon>Bacillota</taxon>
        <taxon>Clostridia</taxon>
        <taxon>Eubacteriales</taxon>
        <taxon>Oscillospiraceae</taxon>
        <taxon>Ruthenibacterium</taxon>
    </lineage>
</organism>
<gene>
    <name evidence="5" type="ORF">GMD52_04920</name>
</gene>
<evidence type="ECO:0000256" key="2">
    <source>
        <dbReference type="ARBA" id="ARBA00022525"/>
    </source>
</evidence>
<evidence type="ECO:0000259" key="4">
    <source>
        <dbReference type="Pfam" id="PF00963"/>
    </source>
</evidence>
<accession>A0A6I3QP51</accession>
<evidence type="ECO:0000256" key="1">
    <source>
        <dbReference type="ARBA" id="ARBA00004613"/>
    </source>
</evidence>
<dbReference type="SUPFAM" id="SSF49384">
    <property type="entry name" value="Carbohydrate-binding domain"/>
    <property type="match status" value="1"/>
</dbReference>
<comment type="subcellular location">
    <subcellularLocation>
        <location evidence="1">Secreted</location>
    </subcellularLocation>
</comment>
<keyword evidence="2" id="KW-0964">Secreted</keyword>
<dbReference type="InterPro" id="IPR008965">
    <property type="entry name" value="CBM2/CBM3_carb-bd_dom_sf"/>
</dbReference>
<evidence type="ECO:0000313" key="6">
    <source>
        <dbReference type="Proteomes" id="UP000449193"/>
    </source>
</evidence>
<dbReference type="EMBL" id="WMZR01000005">
    <property type="protein sequence ID" value="MTS50883.1"/>
    <property type="molecule type" value="Genomic_DNA"/>
</dbReference>
<evidence type="ECO:0000256" key="3">
    <source>
        <dbReference type="ARBA" id="ARBA00022737"/>
    </source>
</evidence>
<proteinExistence type="predicted"/>